<evidence type="ECO:0000313" key="2">
    <source>
        <dbReference type="EMBL" id="DAE22023.1"/>
    </source>
</evidence>
<reference evidence="2" key="1">
    <citation type="journal article" date="2021" name="Proc. Natl. Acad. Sci. U.S.A.">
        <title>A Catalog of Tens of Thousands of Viruses from Human Metagenomes Reveals Hidden Associations with Chronic Diseases.</title>
        <authorList>
            <person name="Tisza M.J."/>
            <person name="Buck C.B."/>
        </authorList>
    </citation>
    <scope>NUCLEOTIDE SEQUENCE</scope>
    <source>
        <strain evidence="2">CtRnx2</strain>
    </source>
</reference>
<feature type="region of interest" description="Disordered" evidence="1">
    <location>
        <begin position="47"/>
        <end position="83"/>
    </location>
</feature>
<feature type="region of interest" description="Disordered" evidence="1">
    <location>
        <begin position="252"/>
        <end position="277"/>
    </location>
</feature>
<dbReference type="EMBL" id="BK015724">
    <property type="protein sequence ID" value="DAE22023.1"/>
    <property type="molecule type" value="Genomic_DNA"/>
</dbReference>
<feature type="compositionally biased region" description="Low complexity" evidence="1">
    <location>
        <begin position="47"/>
        <end position="77"/>
    </location>
</feature>
<proteinExistence type="predicted"/>
<protein>
    <submittedName>
        <fullName evidence="2">Uncharacterized protein</fullName>
    </submittedName>
</protein>
<evidence type="ECO:0000256" key="1">
    <source>
        <dbReference type="SAM" id="MobiDB-lite"/>
    </source>
</evidence>
<organism evidence="2">
    <name type="scientific">Podoviridae sp. ctRnx2</name>
    <dbReference type="NCBI Taxonomy" id="2826555"/>
    <lineage>
        <taxon>Viruses</taxon>
        <taxon>Duplodnaviria</taxon>
        <taxon>Heunggongvirae</taxon>
        <taxon>Uroviricota</taxon>
        <taxon>Caudoviricetes</taxon>
    </lineage>
</organism>
<accession>A0A8S5QRW6</accession>
<name>A0A8S5QRW6_9CAUD</name>
<sequence length="277" mass="28587">MQAKDALFLGAAATLLIGLATCQTAAHATNTPGADCVGHQACQTNSGNTTTNNNQRTTNQHQGQGQHQGQSQTNQSHAAGGDANVSSYIAPSTSLSTGGYVYNNRTLSIQPVQAISPAVVAPSAFVSTVADPYCGPRQKVMSKDVNGKIIGLFGHTDVALGQNQWLAPDFDMPYRKVEVVPGQLYQLIGHKTHETTTVLTVSTSGALAFGANGGNGQGGSIGASGGGALQRMVTTIRVQECVAMTLTPAPKVVAPATPKKRPVSPSKASQAHRKPNC</sequence>